<protein>
    <submittedName>
        <fullName evidence="2">Uncharacterized protein</fullName>
    </submittedName>
</protein>
<feature type="region of interest" description="Disordered" evidence="1">
    <location>
        <begin position="420"/>
        <end position="494"/>
    </location>
</feature>
<feature type="region of interest" description="Disordered" evidence="1">
    <location>
        <begin position="1"/>
        <end position="45"/>
    </location>
</feature>
<dbReference type="AlphaFoldDB" id="A0A165IRM1"/>
<gene>
    <name evidence="2" type="ORF">L228DRAFT_244086</name>
</gene>
<dbReference type="STRING" id="1328760.A0A165IRM1"/>
<sequence>MALQTPSPMVSSPDPLGNSQESSYFTLSSPRKAPRTPLADSSNNARSLQLQNFVLQTPPINSAGKIRSSPARTSAQTENIISPWRIRVTVEAEHDAGQENAESLLFANQKISSTKGQAVRTTTTSIPLKEPGSSSPRKPGRPRKNGNGTPVRKSSGTPKPRSVKGRKTLESEVDGDKFPTPVGRRSVSLKHFATTTNEGISISSDELSLAFRDQPDFEQTPIIGIQKRRTDQSLSKSAVISNASRKASSPAKLVGNTPSNGRNSVHAPTRNASKLIERPNDSISGNLNSYSEERDEVRDLPEFDSILDSEGFSMVSISSLPSAKEHLSSPALLEEANSNVRQGSLHDGFSRISNRSTNAKVNNHTAPQIGSSFLAARPKSRISYESSLMSQERNIEKLDSSTIMMSSPPQLLTRNPAEVNQTPSVAFSSPQLPPPPPRQSPAKHDHHFKSGEDGKLSGVIQAGVSLQSVTDSNASEGSPQNSPAKGSFGQSTLS</sequence>
<dbReference type="OrthoDB" id="3946221at2759"/>
<evidence type="ECO:0000256" key="1">
    <source>
        <dbReference type="SAM" id="MobiDB-lite"/>
    </source>
</evidence>
<dbReference type="EMBL" id="KV407455">
    <property type="protein sequence ID" value="KZF25285.1"/>
    <property type="molecule type" value="Genomic_DNA"/>
</dbReference>
<proteinExistence type="predicted"/>
<keyword evidence="3" id="KW-1185">Reference proteome</keyword>
<dbReference type="GeneID" id="28896972"/>
<feature type="compositionally biased region" description="Polar residues" evidence="1">
    <location>
        <begin position="17"/>
        <end position="29"/>
    </location>
</feature>
<name>A0A165IRM1_XYLHT</name>
<feature type="compositionally biased region" description="Polar residues" evidence="1">
    <location>
        <begin position="1"/>
        <end position="10"/>
    </location>
</feature>
<feature type="compositionally biased region" description="Polar residues" evidence="1">
    <location>
        <begin position="112"/>
        <end position="126"/>
    </location>
</feature>
<feature type="region of interest" description="Disordered" evidence="1">
    <location>
        <begin position="228"/>
        <end position="270"/>
    </location>
</feature>
<feature type="compositionally biased region" description="Polar residues" evidence="1">
    <location>
        <begin position="464"/>
        <end position="494"/>
    </location>
</feature>
<accession>A0A165IRM1</accession>
<dbReference type="RefSeq" id="XP_018190840.1">
    <property type="nucleotide sequence ID" value="XM_018331835.1"/>
</dbReference>
<evidence type="ECO:0000313" key="3">
    <source>
        <dbReference type="Proteomes" id="UP000076632"/>
    </source>
</evidence>
<dbReference type="InParanoid" id="A0A165IRM1"/>
<organism evidence="2 3">
    <name type="scientific">Xylona heveae (strain CBS 132557 / TC161)</name>
    <dbReference type="NCBI Taxonomy" id="1328760"/>
    <lineage>
        <taxon>Eukaryota</taxon>
        <taxon>Fungi</taxon>
        <taxon>Dikarya</taxon>
        <taxon>Ascomycota</taxon>
        <taxon>Pezizomycotina</taxon>
        <taxon>Xylonomycetes</taxon>
        <taxon>Xylonales</taxon>
        <taxon>Xylonaceae</taxon>
        <taxon>Xylona</taxon>
    </lineage>
</organism>
<reference evidence="2 3" key="1">
    <citation type="journal article" date="2016" name="Fungal Biol.">
        <title>The genome of Xylona heveae provides a window into fungal endophytism.</title>
        <authorList>
            <person name="Gazis R."/>
            <person name="Kuo A."/>
            <person name="Riley R."/>
            <person name="LaButti K."/>
            <person name="Lipzen A."/>
            <person name="Lin J."/>
            <person name="Amirebrahimi M."/>
            <person name="Hesse C.N."/>
            <person name="Spatafora J.W."/>
            <person name="Henrissat B."/>
            <person name="Hainaut M."/>
            <person name="Grigoriev I.V."/>
            <person name="Hibbett D.S."/>
        </authorList>
    </citation>
    <scope>NUCLEOTIDE SEQUENCE [LARGE SCALE GENOMIC DNA]</scope>
    <source>
        <strain evidence="2 3">TC161</strain>
    </source>
</reference>
<feature type="compositionally biased region" description="Basic and acidic residues" evidence="1">
    <location>
        <begin position="167"/>
        <end position="177"/>
    </location>
</feature>
<feature type="region of interest" description="Disordered" evidence="1">
    <location>
        <begin position="112"/>
        <end position="183"/>
    </location>
</feature>
<feature type="compositionally biased region" description="Polar residues" evidence="1">
    <location>
        <begin position="232"/>
        <end position="247"/>
    </location>
</feature>
<dbReference type="Proteomes" id="UP000076632">
    <property type="component" value="Unassembled WGS sequence"/>
</dbReference>
<evidence type="ECO:0000313" key="2">
    <source>
        <dbReference type="EMBL" id="KZF25285.1"/>
    </source>
</evidence>